<dbReference type="Proteomes" id="UP001159405">
    <property type="component" value="Unassembled WGS sequence"/>
</dbReference>
<organism evidence="2 3">
    <name type="scientific">Porites lobata</name>
    <dbReference type="NCBI Taxonomy" id="104759"/>
    <lineage>
        <taxon>Eukaryota</taxon>
        <taxon>Metazoa</taxon>
        <taxon>Cnidaria</taxon>
        <taxon>Anthozoa</taxon>
        <taxon>Hexacorallia</taxon>
        <taxon>Scleractinia</taxon>
        <taxon>Fungiina</taxon>
        <taxon>Poritidae</taxon>
        <taxon>Porites</taxon>
    </lineage>
</organism>
<keyword evidence="1" id="KW-0175">Coiled coil</keyword>
<sequence>MESDCSRNSEENLAMIDGSDIERRFLEEKAEIVRGFLQEREIVDRAHEDEKNDMRLAFEVEKENMRKAFECEKEEMRQNFLKEKDNIRLEFQESRHVLKLSFEDEESALIKSWDREKQTLLDNYIKEKKELRAQLERLFREKEEGFKAEKAEMEAKIRKELEGIEEVKNELRRTLSQGLGDLENVYFEENAYLETLYNHEQPEVDMHFKSISDAEMSLDKEELLKSLKQEKTKMHSHYANKHKLVEHQFALEIVDMGQRFKQQKNDLMNIFRREKSDMEKGFIKEKEDIRRKFEVEFRRMLQQQRLKFESEIQGYEHDISVLKYQKEQLEKGTCCFSLEMRTLKLKFDHEKLEIENRFKNEKNDLKRVLKGQYERKLSGDKLRLEWLLDQFRLGRTASTDQMDSNGSALSTSSIYSD</sequence>
<comment type="caution">
    <text evidence="2">The sequence shown here is derived from an EMBL/GenBank/DDBJ whole genome shotgun (WGS) entry which is preliminary data.</text>
</comment>
<accession>A0ABN8RTZ2</accession>
<evidence type="ECO:0000313" key="2">
    <source>
        <dbReference type="EMBL" id="CAH3182956.1"/>
    </source>
</evidence>
<protein>
    <submittedName>
        <fullName evidence="2">Uncharacterized protein</fullName>
    </submittedName>
</protein>
<name>A0ABN8RTZ2_9CNID</name>
<reference evidence="2 3" key="1">
    <citation type="submission" date="2022-05" db="EMBL/GenBank/DDBJ databases">
        <authorList>
            <consortium name="Genoscope - CEA"/>
            <person name="William W."/>
        </authorList>
    </citation>
    <scope>NUCLEOTIDE SEQUENCE [LARGE SCALE GENOMIC DNA]</scope>
</reference>
<proteinExistence type="predicted"/>
<feature type="coiled-coil region" evidence="1">
    <location>
        <begin position="121"/>
        <end position="174"/>
    </location>
</feature>
<evidence type="ECO:0000256" key="1">
    <source>
        <dbReference type="SAM" id="Coils"/>
    </source>
</evidence>
<gene>
    <name evidence="2" type="ORF">PLOB_00027652</name>
</gene>
<keyword evidence="3" id="KW-1185">Reference proteome</keyword>
<evidence type="ECO:0000313" key="3">
    <source>
        <dbReference type="Proteomes" id="UP001159405"/>
    </source>
</evidence>
<dbReference type="EMBL" id="CALNXK010000338">
    <property type="protein sequence ID" value="CAH3182956.1"/>
    <property type="molecule type" value="Genomic_DNA"/>
</dbReference>